<dbReference type="PROSITE" id="PS00107">
    <property type="entry name" value="PROTEIN_KINASE_ATP"/>
    <property type="match status" value="1"/>
</dbReference>
<feature type="cross-link" description="Glycyl lysine isopeptide (Lys-Gly) (interchain with G-Cter in SUMO2)" evidence="8">
    <location>
        <position position="194"/>
    </location>
</feature>
<dbReference type="PANTHER" id="PTHR24350">
    <property type="entry name" value="SERINE/THREONINE-PROTEIN KINASE IAL-RELATED"/>
    <property type="match status" value="1"/>
</dbReference>
<evidence type="ECO:0000256" key="11">
    <source>
        <dbReference type="SAM" id="MobiDB-lite"/>
    </source>
</evidence>
<sequence>MSTTTISRPAEPNSFTGNRSVMERIRERRRVAEAKQARAVDTSNLSVGFMSKSQRASNMPSYPGLDRWRLLEKIGDGAFSCVYRASDTKSELGEVAIKVTKKYEMKEEQKKKLHDEVEITRKLDHDNVVRLIDASESVQYHYMFLELCPGGELYDQIVKFASLSEQMARHVIWQVANAVQYLHETMGVVHRDIKPENILFYPNSTTPREESKSTQSGDEEEAVSIADVGASDIGVVKLADFGLSKVIAGVPAATPCGTMSYAAPELFRKHRYTTSVDMWALGCLLFTMLAGFPPFYDEDLDIMRRQIMQGEYSFSAPKWDTISDGAKDLVSRLLTINPEERSTIQECLDHPWMHEDSEDKTPTNDVFTPNNERHNASTGTTPMLEDFQIADNESGEPYPQTPNIRDIFNVALSVHKEQHQSQQAESNRKSADGHRFKKSTPLSNLSMNNSKLLEKRRMRADGGQSIPSC</sequence>
<keyword evidence="5 7" id="KW-0067">ATP-binding</keyword>
<comment type="caution">
    <text evidence="13">The sequence shown here is derived from an EMBL/GenBank/DDBJ whole genome shotgun (WGS) entry which is preliminary data.</text>
</comment>
<feature type="region of interest" description="Disordered" evidence="11">
    <location>
        <begin position="202"/>
        <end position="221"/>
    </location>
</feature>
<evidence type="ECO:0000259" key="12">
    <source>
        <dbReference type="PROSITE" id="PS50011"/>
    </source>
</evidence>
<evidence type="ECO:0000256" key="2">
    <source>
        <dbReference type="ARBA" id="ARBA00022679"/>
    </source>
</evidence>
<dbReference type="InterPro" id="IPR011009">
    <property type="entry name" value="Kinase-like_dom_sf"/>
</dbReference>
<organism evidence="13 14">
    <name type="scientific">Penicillium frequentans</name>
    <dbReference type="NCBI Taxonomy" id="3151616"/>
    <lineage>
        <taxon>Eukaryota</taxon>
        <taxon>Fungi</taxon>
        <taxon>Dikarya</taxon>
        <taxon>Ascomycota</taxon>
        <taxon>Pezizomycotina</taxon>
        <taxon>Eurotiomycetes</taxon>
        <taxon>Eurotiomycetidae</taxon>
        <taxon>Eurotiales</taxon>
        <taxon>Aspergillaceae</taxon>
        <taxon>Penicillium</taxon>
    </lineage>
</organism>
<evidence type="ECO:0000256" key="5">
    <source>
        <dbReference type="ARBA" id="ARBA00022840"/>
    </source>
</evidence>
<keyword evidence="14" id="KW-1185">Reference proteome</keyword>
<dbReference type="InterPro" id="IPR017441">
    <property type="entry name" value="Protein_kinase_ATP_BS"/>
</dbReference>
<reference evidence="13 14" key="1">
    <citation type="journal article" date="2023" name="IMA Fungus">
        <title>Comparative genomic study of the Penicillium genus elucidates a diverse pangenome and 15 lateral gene transfer events.</title>
        <authorList>
            <person name="Petersen C."/>
            <person name="Sorensen T."/>
            <person name="Nielsen M.R."/>
            <person name="Sondergaard T.E."/>
            <person name="Sorensen J.L."/>
            <person name="Fitzpatrick D.A."/>
            <person name="Frisvad J.C."/>
            <person name="Nielsen K.L."/>
        </authorList>
    </citation>
    <scope>NUCLEOTIDE SEQUENCE [LARGE SCALE GENOMIC DNA]</scope>
    <source>
        <strain evidence="13 14">IBT 35679</strain>
    </source>
</reference>
<evidence type="ECO:0000256" key="3">
    <source>
        <dbReference type="ARBA" id="ARBA00022741"/>
    </source>
</evidence>
<feature type="compositionally biased region" description="Low complexity" evidence="11">
    <location>
        <begin position="442"/>
        <end position="451"/>
    </location>
</feature>
<evidence type="ECO:0000256" key="10">
    <source>
        <dbReference type="RuleBase" id="RU000304"/>
    </source>
</evidence>
<keyword evidence="1 10" id="KW-0723">Serine/threonine-protein kinase</keyword>
<evidence type="ECO:0000256" key="4">
    <source>
        <dbReference type="ARBA" id="ARBA00022777"/>
    </source>
</evidence>
<keyword evidence="3 7" id="KW-0547">Nucleotide-binding</keyword>
<gene>
    <name evidence="13" type="ORF">N7494_006338</name>
</gene>
<keyword evidence="4 13" id="KW-0418">Kinase</keyword>
<feature type="binding site" evidence="7 9">
    <location>
        <position position="98"/>
    </location>
    <ligand>
        <name>ATP</name>
        <dbReference type="ChEBI" id="CHEBI:30616"/>
    </ligand>
</feature>
<dbReference type="InterPro" id="IPR000719">
    <property type="entry name" value="Prot_kinase_dom"/>
</dbReference>
<evidence type="ECO:0000313" key="13">
    <source>
        <dbReference type="EMBL" id="KAJ5541262.1"/>
    </source>
</evidence>
<feature type="region of interest" description="Disordered" evidence="11">
    <location>
        <begin position="415"/>
        <end position="469"/>
    </location>
</feature>
<dbReference type="PROSITE" id="PS50011">
    <property type="entry name" value="PROTEIN_KINASE_DOM"/>
    <property type="match status" value="1"/>
</dbReference>
<feature type="binding site" evidence="7">
    <location>
        <begin position="196"/>
        <end position="197"/>
    </location>
    <ligand>
        <name>ATP</name>
        <dbReference type="ChEBI" id="CHEBI:30616"/>
    </ligand>
</feature>
<dbReference type="Gene3D" id="1.10.510.10">
    <property type="entry name" value="Transferase(Phosphotransferase) domain 1"/>
    <property type="match status" value="1"/>
</dbReference>
<feature type="domain" description="Protein kinase" evidence="12">
    <location>
        <begin position="68"/>
        <end position="353"/>
    </location>
</feature>
<dbReference type="InterPro" id="IPR030616">
    <property type="entry name" value="Aur-like"/>
</dbReference>
<feature type="compositionally biased region" description="Polar residues" evidence="11">
    <location>
        <begin position="1"/>
        <end position="19"/>
    </location>
</feature>
<dbReference type="Proteomes" id="UP001220324">
    <property type="component" value="Unassembled WGS sequence"/>
</dbReference>
<dbReference type="GO" id="GO:0004674">
    <property type="term" value="F:protein serine/threonine kinase activity"/>
    <property type="evidence" value="ECO:0007669"/>
    <property type="project" value="UniProtKB-KW"/>
</dbReference>
<evidence type="ECO:0000256" key="9">
    <source>
        <dbReference type="PROSITE-ProRule" id="PRU10141"/>
    </source>
</evidence>
<proteinExistence type="inferred from homology"/>
<evidence type="ECO:0000256" key="6">
    <source>
        <dbReference type="PIRSR" id="PIRSR630616-1"/>
    </source>
</evidence>
<feature type="active site" description="Proton acceptor" evidence="6">
    <location>
        <position position="192"/>
    </location>
</feature>
<evidence type="ECO:0000256" key="7">
    <source>
        <dbReference type="PIRSR" id="PIRSR630616-2"/>
    </source>
</evidence>
<name>A0AAD6GEF4_9EURO</name>
<keyword evidence="2" id="KW-0808">Transferase</keyword>
<feature type="binding site" evidence="7">
    <location>
        <position position="240"/>
    </location>
    <ligand>
        <name>ATP</name>
        <dbReference type="ChEBI" id="CHEBI:30616"/>
    </ligand>
</feature>
<protein>
    <submittedName>
        <fullName evidence="13">Calcium/calmodulin-dependent protein kinase</fullName>
    </submittedName>
</protein>
<dbReference type="EMBL" id="JAQIZZ010000005">
    <property type="protein sequence ID" value="KAJ5541262.1"/>
    <property type="molecule type" value="Genomic_DNA"/>
</dbReference>
<dbReference type="SUPFAM" id="SSF56112">
    <property type="entry name" value="Protein kinase-like (PK-like)"/>
    <property type="match status" value="1"/>
</dbReference>
<evidence type="ECO:0000256" key="1">
    <source>
        <dbReference type="ARBA" id="ARBA00022527"/>
    </source>
</evidence>
<comment type="similarity">
    <text evidence="10">Belongs to the protein kinase superfamily.</text>
</comment>
<evidence type="ECO:0000256" key="8">
    <source>
        <dbReference type="PIRSR" id="PIRSR630616-3"/>
    </source>
</evidence>
<dbReference type="SMART" id="SM00220">
    <property type="entry name" value="S_TKc"/>
    <property type="match status" value="1"/>
</dbReference>
<dbReference type="PROSITE" id="PS00108">
    <property type="entry name" value="PROTEIN_KINASE_ST"/>
    <property type="match status" value="1"/>
</dbReference>
<dbReference type="AlphaFoldDB" id="A0AAD6GEF4"/>
<feature type="region of interest" description="Disordered" evidence="11">
    <location>
        <begin position="1"/>
        <end position="20"/>
    </location>
</feature>
<dbReference type="Pfam" id="PF00069">
    <property type="entry name" value="Pkinase"/>
    <property type="match status" value="1"/>
</dbReference>
<evidence type="ECO:0000313" key="14">
    <source>
        <dbReference type="Proteomes" id="UP001220324"/>
    </source>
</evidence>
<dbReference type="GO" id="GO:0005524">
    <property type="term" value="F:ATP binding"/>
    <property type="evidence" value="ECO:0007669"/>
    <property type="project" value="UniProtKB-UniRule"/>
</dbReference>
<accession>A0AAD6GEF4</accession>
<dbReference type="InterPro" id="IPR008271">
    <property type="entry name" value="Ser/Thr_kinase_AS"/>
</dbReference>